<dbReference type="OrthoDB" id="9804774at2"/>
<proteinExistence type="inferred from homology"/>
<evidence type="ECO:0000313" key="2">
    <source>
        <dbReference type="EMBL" id="THH41018.1"/>
    </source>
</evidence>
<sequence length="258" mass="27542">MDLGLTGKTIAVGGATSGLGKAIAERLILEGATVLGIARSHQTLEEMQTVHGKAFIPVMADLSDSRAVETAAITMNDHQITGCVLNSGGPPPGRVQELSLDDWDAAYHSTLRWKLQLTHALLPSMRERGGGKFIYLESVSIKQPIDNLVLSNVFRAGVAGFVKTLSREEGPNGITANIVAPGYHDTDRISTVLDKAAQLQNIDRGTIEKEFLAEVPLGALGQPKDFAGMVAFLLSPFARYITGQTITIDGGMVRYITG</sequence>
<evidence type="ECO:0000256" key="1">
    <source>
        <dbReference type="ARBA" id="ARBA00006484"/>
    </source>
</evidence>
<dbReference type="InterPro" id="IPR002347">
    <property type="entry name" value="SDR_fam"/>
</dbReference>
<keyword evidence="3" id="KW-1185">Reference proteome</keyword>
<dbReference type="AlphaFoldDB" id="A0A4S4NRM1"/>
<organism evidence="2 3">
    <name type="scientific">Neolewinella litorea</name>
    <dbReference type="NCBI Taxonomy" id="2562452"/>
    <lineage>
        <taxon>Bacteria</taxon>
        <taxon>Pseudomonadati</taxon>
        <taxon>Bacteroidota</taxon>
        <taxon>Saprospiria</taxon>
        <taxon>Saprospirales</taxon>
        <taxon>Lewinellaceae</taxon>
        <taxon>Neolewinella</taxon>
    </lineage>
</organism>
<dbReference type="RefSeq" id="WP_136455845.1">
    <property type="nucleotide sequence ID" value="NZ_SRSF01000001.1"/>
</dbReference>
<dbReference type="SUPFAM" id="SSF51735">
    <property type="entry name" value="NAD(P)-binding Rossmann-fold domains"/>
    <property type="match status" value="1"/>
</dbReference>
<accession>A0A4S4NRM1</accession>
<gene>
    <name evidence="2" type="ORF">E4021_00020</name>
</gene>
<dbReference type="InterPro" id="IPR050259">
    <property type="entry name" value="SDR"/>
</dbReference>
<dbReference type="EMBL" id="SRSF01000001">
    <property type="protein sequence ID" value="THH41018.1"/>
    <property type="molecule type" value="Genomic_DNA"/>
</dbReference>
<dbReference type="InterPro" id="IPR036291">
    <property type="entry name" value="NAD(P)-bd_dom_sf"/>
</dbReference>
<evidence type="ECO:0000313" key="3">
    <source>
        <dbReference type="Proteomes" id="UP000308528"/>
    </source>
</evidence>
<dbReference type="PANTHER" id="PTHR42879">
    <property type="entry name" value="3-OXOACYL-(ACYL-CARRIER-PROTEIN) REDUCTASE"/>
    <property type="match status" value="1"/>
</dbReference>
<dbReference type="PRINTS" id="PR00081">
    <property type="entry name" value="GDHRDH"/>
</dbReference>
<dbReference type="PANTHER" id="PTHR42879:SF6">
    <property type="entry name" value="NADPH-DEPENDENT REDUCTASE BACG"/>
    <property type="match status" value="1"/>
</dbReference>
<dbReference type="Gene3D" id="3.40.50.720">
    <property type="entry name" value="NAD(P)-binding Rossmann-like Domain"/>
    <property type="match status" value="1"/>
</dbReference>
<comment type="caution">
    <text evidence="2">The sequence shown here is derived from an EMBL/GenBank/DDBJ whole genome shotgun (WGS) entry which is preliminary data.</text>
</comment>
<reference evidence="2 3" key="1">
    <citation type="submission" date="2019-04" db="EMBL/GenBank/DDBJ databases">
        <title>Lewinella litorea sp. nov., isolated from a marine sand.</title>
        <authorList>
            <person name="Yoon J.-H."/>
        </authorList>
    </citation>
    <scope>NUCLEOTIDE SEQUENCE [LARGE SCALE GENOMIC DNA]</scope>
    <source>
        <strain evidence="2 3">HSMS-39</strain>
    </source>
</reference>
<comment type="similarity">
    <text evidence="1">Belongs to the short-chain dehydrogenases/reductases (SDR) family.</text>
</comment>
<name>A0A4S4NRM1_9BACT</name>
<protein>
    <submittedName>
        <fullName evidence="2">SDR family oxidoreductase</fullName>
    </submittedName>
</protein>
<dbReference type="Pfam" id="PF13561">
    <property type="entry name" value="adh_short_C2"/>
    <property type="match status" value="1"/>
</dbReference>
<dbReference type="Proteomes" id="UP000308528">
    <property type="component" value="Unassembled WGS sequence"/>
</dbReference>